<feature type="binding site" evidence="12">
    <location>
        <begin position="94"/>
        <end position="98"/>
    </location>
    <ligand>
        <name>NAD(+)</name>
        <dbReference type="ChEBI" id="CHEBI:57540"/>
    </ligand>
</feature>
<evidence type="ECO:0000256" key="10">
    <source>
        <dbReference type="PIRSR" id="PIRSR000112-1"/>
    </source>
</evidence>
<feature type="domain" description="Alcohol dehydrogenase iron-type/glycerol dehydrogenase GldA" evidence="13">
    <location>
        <begin position="8"/>
        <end position="154"/>
    </location>
</feature>
<dbReference type="Proteomes" id="UP000075424">
    <property type="component" value="Unassembled WGS sequence"/>
</dbReference>
<dbReference type="RefSeq" id="WP_049625510.1">
    <property type="nucleotide sequence ID" value="NZ_JARMRZ010000080.1"/>
</dbReference>
<feature type="binding site" evidence="12">
    <location>
        <begin position="116"/>
        <end position="119"/>
    </location>
    <ligand>
        <name>NAD(+)</name>
        <dbReference type="ChEBI" id="CHEBI:57540"/>
    </ligand>
</feature>
<dbReference type="EMBL" id="LQYV01000007">
    <property type="protein sequence ID" value="KYD30019.1"/>
    <property type="molecule type" value="Genomic_DNA"/>
</dbReference>
<evidence type="ECO:0000259" key="13">
    <source>
        <dbReference type="Pfam" id="PF00465"/>
    </source>
</evidence>
<reference evidence="14 15" key="1">
    <citation type="submission" date="2016-01" db="EMBL/GenBank/DDBJ databases">
        <title>Draft Genome Sequences of Seven Thermophilic Sporeformers Isolated from Foods.</title>
        <authorList>
            <person name="Berendsen E.M."/>
            <person name="Wells-Bennik M.H."/>
            <person name="Krawcyk A.O."/>
            <person name="De Jong A."/>
            <person name="Holsappel S."/>
            <person name="Eijlander R.T."/>
            <person name="Kuipers O.P."/>
        </authorList>
    </citation>
    <scope>NUCLEOTIDE SEQUENCE [LARGE SCALE GENOMIC DNA]</scope>
    <source>
        <strain evidence="14 15">B4109</strain>
    </source>
</reference>
<sequence length="364" mass="39305">MARILISPNKYIQGKGELINIHKHIGHLGSSFLFIADEFVQKITKATIEESFSNSNSTITFATFRGECSKQEINRLKNIVIENKIDVVVGVGGGKTLDTVKALGYYTNLPTVVVPTIASTDAPCSALSVIYTEDGVFEEYLVLPKNPDIVLVDTQIVANAPARLLAAGIGDALATYVEARACYEANAIPMAGGNITKSAIGLAELCQKILFEEGVSAYLAVQRKTVTKAVENVVEANTYLSGIGFESGGLAAAHAIHNGFTVLEDVHHLYHGEKVAFGTLSQLVLENRPMEEIEKMVRLNIELGLPVTLEQMGVKEDVEAKIRKVAEAACAENETIHNMPFKVTPDDVYAAILAADSIGKRFVK</sequence>
<evidence type="ECO:0000256" key="1">
    <source>
        <dbReference type="ARBA" id="ARBA00007358"/>
    </source>
</evidence>
<evidence type="ECO:0000313" key="14">
    <source>
        <dbReference type="EMBL" id="KYD30019.1"/>
    </source>
</evidence>
<dbReference type="InterPro" id="IPR016205">
    <property type="entry name" value="Glycerol_DH"/>
</dbReference>
<name>A0A0K9HEK2_GEOSE</name>
<dbReference type="Gene3D" id="1.20.1090.10">
    <property type="entry name" value="Dehydroquinate synthase-like - alpha domain"/>
    <property type="match status" value="1"/>
</dbReference>
<evidence type="ECO:0000256" key="6">
    <source>
        <dbReference type="ARBA" id="ARBA00037918"/>
    </source>
</evidence>
<proteinExistence type="inferred from homology"/>
<dbReference type="FunFam" id="1.20.1090.10:FF:000004">
    <property type="entry name" value="Glycerol dehydrogenase"/>
    <property type="match status" value="1"/>
</dbReference>
<dbReference type="GO" id="GO:0015980">
    <property type="term" value="P:energy derivation by oxidation of organic compounds"/>
    <property type="evidence" value="ECO:0007669"/>
    <property type="project" value="UniProtKB-ARBA"/>
</dbReference>
<evidence type="ECO:0000313" key="15">
    <source>
        <dbReference type="Proteomes" id="UP000075424"/>
    </source>
</evidence>
<keyword evidence="5 12" id="KW-0520">NAD</keyword>
<protein>
    <recommendedName>
        <fullName evidence="8">Glycerol dehydrogenase</fullName>
        <ecNumber evidence="7">1.1.1.6</ecNumber>
    </recommendedName>
</protein>
<evidence type="ECO:0000256" key="5">
    <source>
        <dbReference type="ARBA" id="ARBA00023027"/>
    </source>
</evidence>
<feature type="binding site" evidence="10">
    <location>
        <position position="171"/>
    </location>
    <ligand>
        <name>glycerol</name>
        <dbReference type="ChEBI" id="CHEBI:17754"/>
    </ligand>
</feature>
<dbReference type="InterPro" id="IPR001670">
    <property type="entry name" value="ADH_Fe/GldA"/>
</dbReference>
<dbReference type="NCBIfam" id="NF006941">
    <property type="entry name" value="PRK09423.1"/>
    <property type="match status" value="1"/>
</dbReference>
<dbReference type="GO" id="GO:0046872">
    <property type="term" value="F:metal ion binding"/>
    <property type="evidence" value="ECO:0007669"/>
    <property type="project" value="UniProtKB-KW"/>
</dbReference>
<dbReference type="GO" id="GO:0008888">
    <property type="term" value="F:glycerol dehydrogenase (NAD+) activity"/>
    <property type="evidence" value="ECO:0007669"/>
    <property type="project" value="UniProtKB-EC"/>
</dbReference>
<feature type="binding site" evidence="10">
    <location>
        <position position="271"/>
    </location>
    <ligand>
        <name>glycerol</name>
        <dbReference type="ChEBI" id="CHEBI:17754"/>
    </ligand>
</feature>
<feature type="binding site" evidence="12">
    <location>
        <position position="125"/>
    </location>
    <ligand>
        <name>NAD(+)</name>
        <dbReference type="ChEBI" id="CHEBI:57540"/>
    </ligand>
</feature>
<evidence type="ECO:0000256" key="12">
    <source>
        <dbReference type="PIRSR" id="PIRSR000112-3"/>
    </source>
</evidence>
<feature type="binding site" evidence="10">
    <location>
        <position position="254"/>
    </location>
    <ligand>
        <name>glycerol</name>
        <dbReference type="ChEBI" id="CHEBI:17754"/>
    </ligand>
</feature>
<comment type="similarity">
    <text evidence="1">Belongs to the iron-containing alcohol dehydrogenase family.</text>
</comment>
<dbReference type="InterPro" id="IPR018211">
    <property type="entry name" value="ADH_Fe_CS"/>
</dbReference>
<dbReference type="CDD" id="cd08170">
    <property type="entry name" value="GlyDH"/>
    <property type="match status" value="1"/>
</dbReference>
<dbReference type="Pfam" id="PF00465">
    <property type="entry name" value="Fe-ADH"/>
    <property type="match status" value="1"/>
</dbReference>
<dbReference type="Gene3D" id="3.40.50.1970">
    <property type="match status" value="1"/>
</dbReference>
<gene>
    <name evidence="14" type="ORF">B4109_2963</name>
</gene>
<dbReference type="PIRSF" id="PIRSF000112">
    <property type="entry name" value="Glycerol_dehydrogenase"/>
    <property type="match status" value="1"/>
</dbReference>
<keyword evidence="10" id="KW-0862">Zinc</keyword>
<evidence type="ECO:0000256" key="9">
    <source>
        <dbReference type="ARBA" id="ARBA00049006"/>
    </source>
</evidence>
<feature type="binding site" evidence="12">
    <location>
        <position position="37"/>
    </location>
    <ligand>
        <name>NAD(+)</name>
        <dbReference type="ChEBI" id="CHEBI:57540"/>
    </ligand>
</feature>
<dbReference type="GO" id="GO:0019563">
    <property type="term" value="P:glycerol catabolic process"/>
    <property type="evidence" value="ECO:0007669"/>
    <property type="project" value="UniProtKB-ARBA"/>
</dbReference>
<feature type="binding site" evidence="11">
    <location>
        <position position="121"/>
    </location>
    <ligand>
        <name>glycerol</name>
        <dbReference type="ChEBI" id="CHEBI:17754"/>
    </ligand>
</feature>
<dbReference type="PATRIC" id="fig|1422.15.peg.1748"/>
<keyword evidence="4 14" id="KW-0560">Oxidoreductase</keyword>
<accession>A0A0K9HEK2</accession>
<feature type="binding site" evidence="12">
    <location>
        <position position="131"/>
    </location>
    <ligand>
        <name>NAD(+)</name>
        <dbReference type="ChEBI" id="CHEBI:57540"/>
    </ligand>
</feature>
<comment type="caution">
    <text evidence="14">The sequence shown here is derived from an EMBL/GenBank/DDBJ whole genome shotgun (WGS) entry which is preliminary data.</text>
</comment>
<evidence type="ECO:0000256" key="4">
    <source>
        <dbReference type="ARBA" id="ARBA00023002"/>
    </source>
</evidence>
<dbReference type="AlphaFoldDB" id="A0A0K9HEK2"/>
<evidence type="ECO:0000256" key="3">
    <source>
        <dbReference type="ARBA" id="ARBA00022798"/>
    </source>
</evidence>
<dbReference type="EC" id="1.1.1.6" evidence="7"/>
<feature type="binding site" evidence="12">
    <location>
        <position position="127"/>
    </location>
    <ligand>
        <name>NAD(+)</name>
        <dbReference type="ChEBI" id="CHEBI:57540"/>
    </ligand>
</feature>
<keyword evidence="3" id="KW-0319">Glycerol metabolism</keyword>
<dbReference type="FunFam" id="3.40.50.1970:FF:000005">
    <property type="entry name" value="Glycerol dehydrogenase"/>
    <property type="match status" value="1"/>
</dbReference>
<comment type="cofactor">
    <cofactor evidence="10">
        <name>Zn(2+)</name>
        <dbReference type="ChEBI" id="CHEBI:29105"/>
    </cofactor>
    <text evidence="10">Binds 1 zinc ion per subunit.</text>
</comment>
<dbReference type="PANTHER" id="PTHR43616:SF5">
    <property type="entry name" value="GLYCEROL DEHYDROGENASE 1"/>
    <property type="match status" value="1"/>
</dbReference>
<comment type="pathway">
    <text evidence="6">Polyol metabolism; glycerol fermentation; glycerone phosphate from glycerol (oxidative route): step 1/2.</text>
</comment>
<evidence type="ECO:0000256" key="8">
    <source>
        <dbReference type="ARBA" id="ARBA00040132"/>
    </source>
</evidence>
<comment type="catalytic activity">
    <reaction evidence="9">
        <text>glycerol + NAD(+) = dihydroxyacetone + NADH + H(+)</text>
        <dbReference type="Rhea" id="RHEA:13769"/>
        <dbReference type="ChEBI" id="CHEBI:15378"/>
        <dbReference type="ChEBI" id="CHEBI:16016"/>
        <dbReference type="ChEBI" id="CHEBI:17754"/>
        <dbReference type="ChEBI" id="CHEBI:57540"/>
        <dbReference type="ChEBI" id="CHEBI:57945"/>
        <dbReference type="EC" id="1.1.1.6"/>
    </reaction>
</comment>
<dbReference type="PROSITE" id="PS00060">
    <property type="entry name" value="ADH_IRON_2"/>
    <property type="match status" value="1"/>
</dbReference>
<evidence type="ECO:0000256" key="2">
    <source>
        <dbReference type="ARBA" id="ARBA00022723"/>
    </source>
</evidence>
<dbReference type="SUPFAM" id="SSF56796">
    <property type="entry name" value="Dehydroquinate synthase-like"/>
    <property type="match status" value="1"/>
</dbReference>
<dbReference type="GO" id="GO:0005829">
    <property type="term" value="C:cytosol"/>
    <property type="evidence" value="ECO:0007669"/>
    <property type="project" value="TreeGrafter"/>
</dbReference>
<dbReference type="PROSITE" id="PS00913">
    <property type="entry name" value="ADH_IRON_1"/>
    <property type="match status" value="1"/>
</dbReference>
<evidence type="ECO:0000256" key="11">
    <source>
        <dbReference type="PIRSR" id="PIRSR000112-2"/>
    </source>
</evidence>
<organism evidence="14 15">
    <name type="scientific">Geobacillus stearothermophilus</name>
    <name type="common">Bacillus stearothermophilus</name>
    <dbReference type="NCBI Taxonomy" id="1422"/>
    <lineage>
        <taxon>Bacteria</taxon>
        <taxon>Bacillati</taxon>
        <taxon>Bacillota</taxon>
        <taxon>Bacilli</taxon>
        <taxon>Bacillales</taxon>
        <taxon>Anoxybacillaceae</taxon>
        <taxon>Geobacillus</taxon>
    </lineage>
</organism>
<dbReference type="PANTHER" id="PTHR43616">
    <property type="entry name" value="GLYCEROL DEHYDROGENASE"/>
    <property type="match status" value="1"/>
</dbReference>
<evidence type="ECO:0000256" key="7">
    <source>
        <dbReference type="ARBA" id="ARBA00039147"/>
    </source>
</evidence>
<keyword evidence="2 10" id="KW-0479">Metal-binding</keyword>